<reference evidence="2" key="1">
    <citation type="submission" date="2022-03" db="EMBL/GenBank/DDBJ databases">
        <authorList>
            <person name="Leyn A S."/>
        </authorList>
    </citation>
    <scope>NUCLEOTIDE SEQUENCE</scope>
    <source>
        <strain evidence="2">Streptomyces globisporus 4-3</strain>
    </source>
</reference>
<name>A0ABM9GUN0_STRGL</name>
<evidence type="ECO:0000313" key="2">
    <source>
        <dbReference type="EMBL" id="CAH9415178.1"/>
    </source>
</evidence>
<evidence type="ECO:0000256" key="1">
    <source>
        <dbReference type="SAM" id="MobiDB-lite"/>
    </source>
</evidence>
<evidence type="ECO:0000313" key="3">
    <source>
        <dbReference type="Proteomes" id="UP001154015"/>
    </source>
</evidence>
<protein>
    <recommendedName>
        <fullName evidence="4">Transposase</fullName>
    </recommendedName>
</protein>
<comment type="caution">
    <text evidence="2">The sequence shown here is derived from an EMBL/GenBank/DDBJ whole genome shotgun (WGS) entry which is preliminary data.</text>
</comment>
<accession>A0ABM9GUN0</accession>
<evidence type="ECO:0008006" key="4">
    <source>
        <dbReference type="Google" id="ProtNLM"/>
    </source>
</evidence>
<dbReference type="Proteomes" id="UP001154015">
    <property type="component" value="Unassembled WGS sequence"/>
</dbReference>
<feature type="region of interest" description="Disordered" evidence="1">
    <location>
        <begin position="29"/>
        <end position="55"/>
    </location>
</feature>
<sequence>MHTYHPIEGDHGHLSRMRLLERPSTVVRNKSVDGAPGGRARVNTIPPEVSSGNQRNQEVRTLMTVVAVGTAHNRKSIVLIPVATG</sequence>
<proteinExistence type="predicted"/>
<keyword evidence="3" id="KW-1185">Reference proteome</keyword>
<dbReference type="EMBL" id="CAKXYP010000005">
    <property type="protein sequence ID" value="CAH9415178.1"/>
    <property type="molecule type" value="Genomic_DNA"/>
</dbReference>
<gene>
    <name evidence="2" type="ORF">SGL43_02190</name>
</gene>
<organism evidence="2 3">
    <name type="scientific">Streptomyces globisporus</name>
    <dbReference type="NCBI Taxonomy" id="1908"/>
    <lineage>
        <taxon>Bacteria</taxon>
        <taxon>Bacillati</taxon>
        <taxon>Actinomycetota</taxon>
        <taxon>Actinomycetes</taxon>
        <taxon>Kitasatosporales</taxon>
        <taxon>Streptomycetaceae</taxon>
        <taxon>Streptomyces</taxon>
    </lineage>
</organism>